<proteinExistence type="predicted"/>
<gene>
    <name evidence="2" type="ORF">LJ739_16385</name>
</gene>
<dbReference type="Proteomes" id="UP001520878">
    <property type="component" value="Unassembled WGS sequence"/>
</dbReference>
<keyword evidence="3" id="KW-1185">Reference proteome</keyword>
<sequence>MKHWKGISAIVLVVVLTLTASYWSNLQRLYMAVTLYDEDKIVENFRSMYTRFNAKTIPASSQPFAFPTAPGTLPDTFALEGQSLRLNDFLQDSGTTGLMVIKDGVTRVENYYLGETATTQHISFSMGKSFVSALFGMALAEGKIASIEDAVTDYVPELRGSGYDGVRIKDVLQMSSGVGFNEDYGDFNSDINRFSRAIALGTSLDAFTASLHRERAPGTYNHYVSIDTQVLGMVLDRVLDVSLTEYLQRRIWEPLGMQDEAYWLADDNGMELALGGLNVTLRDYAKFGWLYANGGRWQGQQLVPQQWVTDSVTPDAPHLMPGADNPLSSSPYGYGYQWWIPTDADDEFMAQGIYHQFIYIDPDQQLVIVKLSANHRFNDKSHQWRKKHLALFRAIGLHYQS</sequence>
<accession>A0ABS8GC51</accession>
<dbReference type="EMBL" id="JAJEWP010000006">
    <property type="protein sequence ID" value="MCC2617831.1"/>
    <property type="molecule type" value="Genomic_DNA"/>
</dbReference>
<evidence type="ECO:0000259" key="1">
    <source>
        <dbReference type="Pfam" id="PF00144"/>
    </source>
</evidence>
<organism evidence="2 3">
    <name type="scientific">Fluctibacter halophilus</name>
    <dbReference type="NCBI Taxonomy" id="226011"/>
    <lineage>
        <taxon>Bacteria</taxon>
        <taxon>Pseudomonadati</taxon>
        <taxon>Pseudomonadota</taxon>
        <taxon>Gammaproteobacteria</taxon>
        <taxon>Alteromonadales</taxon>
        <taxon>Alteromonadaceae</taxon>
        <taxon>Fluctibacter</taxon>
    </lineage>
</organism>
<dbReference type="InterPro" id="IPR001466">
    <property type="entry name" value="Beta-lactam-related"/>
</dbReference>
<dbReference type="PANTHER" id="PTHR43283:SF14">
    <property type="entry name" value="BLL8153 PROTEIN"/>
    <property type="match status" value="1"/>
</dbReference>
<dbReference type="SUPFAM" id="SSF56601">
    <property type="entry name" value="beta-lactamase/transpeptidase-like"/>
    <property type="match status" value="1"/>
</dbReference>
<name>A0ABS8GC51_9ALTE</name>
<evidence type="ECO:0000313" key="3">
    <source>
        <dbReference type="Proteomes" id="UP001520878"/>
    </source>
</evidence>
<dbReference type="Pfam" id="PF00144">
    <property type="entry name" value="Beta-lactamase"/>
    <property type="match status" value="1"/>
</dbReference>
<dbReference type="RefSeq" id="WP_229162225.1">
    <property type="nucleotide sequence ID" value="NZ_JAJEWP010000006.1"/>
</dbReference>
<protein>
    <submittedName>
        <fullName evidence="2">Beta-lactamase family protein</fullName>
    </submittedName>
</protein>
<dbReference type="PANTHER" id="PTHR43283">
    <property type="entry name" value="BETA-LACTAMASE-RELATED"/>
    <property type="match status" value="1"/>
</dbReference>
<dbReference type="InterPro" id="IPR012338">
    <property type="entry name" value="Beta-lactam/transpept-like"/>
</dbReference>
<feature type="domain" description="Beta-lactamase-related" evidence="1">
    <location>
        <begin position="97"/>
        <end position="377"/>
    </location>
</feature>
<evidence type="ECO:0000313" key="2">
    <source>
        <dbReference type="EMBL" id="MCC2617831.1"/>
    </source>
</evidence>
<comment type="caution">
    <text evidence="2">The sequence shown here is derived from an EMBL/GenBank/DDBJ whole genome shotgun (WGS) entry which is preliminary data.</text>
</comment>
<dbReference type="Gene3D" id="3.40.710.10">
    <property type="entry name" value="DD-peptidase/beta-lactamase superfamily"/>
    <property type="match status" value="1"/>
</dbReference>
<dbReference type="InterPro" id="IPR050789">
    <property type="entry name" value="Diverse_Enzym_Activities"/>
</dbReference>
<reference evidence="2 3" key="1">
    <citation type="submission" date="2021-10" db="EMBL/GenBank/DDBJ databases">
        <title>Draft genome of Aestuariibacter halophilus JC2043.</title>
        <authorList>
            <person name="Emsley S.A."/>
            <person name="Pfannmuller K.M."/>
            <person name="Ushijima B."/>
            <person name="Saw J.H."/>
            <person name="Videau P."/>
        </authorList>
    </citation>
    <scope>NUCLEOTIDE SEQUENCE [LARGE SCALE GENOMIC DNA]</scope>
    <source>
        <strain evidence="2 3">JC2043</strain>
    </source>
</reference>